<dbReference type="Pfam" id="PF21981">
    <property type="entry name" value="RecX_HTH3"/>
    <property type="match status" value="1"/>
</dbReference>
<dbReference type="InterPro" id="IPR003783">
    <property type="entry name" value="Regulatory_RecX"/>
</dbReference>
<comment type="similarity">
    <text evidence="2 5">Belongs to the RecX family.</text>
</comment>
<evidence type="ECO:0000256" key="3">
    <source>
        <dbReference type="ARBA" id="ARBA00018111"/>
    </source>
</evidence>
<sequence length="205" mass="24429">MPQITRLVQQRNKNRVNVYLDGKFAFSVTLESALENNLKLEKILSQEEMEKLRGKDFDDKIFSRLTSFAVRRPHSKKEIEIWLHRKGIQNEEKEKFINRLIEIGLINDEEFAKWWADQRVTFRAKPAKMIKMELRAKGVEDEIITRTLEEQEGPTDEERAQRVLTKKYGKIPKAQDMKEKKRIYDFLLRRGFSYETIKKVLAQNL</sequence>
<dbReference type="Proteomes" id="UP000178319">
    <property type="component" value="Unassembled WGS sequence"/>
</dbReference>
<dbReference type="AlphaFoldDB" id="A0A1G1VAE4"/>
<evidence type="ECO:0000313" key="9">
    <source>
        <dbReference type="Proteomes" id="UP000178319"/>
    </source>
</evidence>
<organism evidence="8 9">
    <name type="scientific">Candidatus Blackburnbacteria bacterium RIFCSPHIGHO2_02_FULL_44_20</name>
    <dbReference type="NCBI Taxonomy" id="1797516"/>
    <lineage>
        <taxon>Bacteria</taxon>
        <taxon>Candidatus Blackburniibacteriota</taxon>
    </lineage>
</organism>
<dbReference type="PANTHER" id="PTHR33602">
    <property type="entry name" value="REGULATORY PROTEIN RECX FAMILY PROTEIN"/>
    <property type="match status" value="1"/>
</dbReference>
<evidence type="ECO:0000259" key="7">
    <source>
        <dbReference type="Pfam" id="PF21981"/>
    </source>
</evidence>
<evidence type="ECO:0000259" key="6">
    <source>
        <dbReference type="Pfam" id="PF02631"/>
    </source>
</evidence>
<dbReference type="GO" id="GO:0006282">
    <property type="term" value="P:regulation of DNA repair"/>
    <property type="evidence" value="ECO:0007669"/>
    <property type="project" value="UniProtKB-UniRule"/>
</dbReference>
<evidence type="ECO:0000256" key="1">
    <source>
        <dbReference type="ARBA" id="ARBA00004496"/>
    </source>
</evidence>
<evidence type="ECO:0000256" key="2">
    <source>
        <dbReference type="ARBA" id="ARBA00009695"/>
    </source>
</evidence>
<dbReference type="InterPro" id="IPR036388">
    <property type="entry name" value="WH-like_DNA-bd_sf"/>
</dbReference>
<proteinExistence type="inferred from homology"/>
<feature type="domain" description="RecX third three-helical" evidence="7">
    <location>
        <begin position="156"/>
        <end position="201"/>
    </location>
</feature>
<gene>
    <name evidence="5" type="primary">recX</name>
    <name evidence="8" type="ORF">A3D26_01885</name>
</gene>
<dbReference type="InterPro" id="IPR053925">
    <property type="entry name" value="RecX_HTH_3rd"/>
</dbReference>
<evidence type="ECO:0000313" key="8">
    <source>
        <dbReference type="EMBL" id="OGY12356.1"/>
    </source>
</evidence>
<dbReference type="HAMAP" id="MF_01114">
    <property type="entry name" value="RecX"/>
    <property type="match status" value="1"/>
</dbReference>
<comment type="function">
    <text evidence="5">Modulates RecA activity.</text>
</comment>
<name>A0A1G1VAE4_9BACT</name>
<accession>A0A1G1VAE4</accession>
<keyword evidence="4 5" id="KW-0963">Cytoplasm</keyword>
<evidence type="ECO:0000256" key="5">
    <source>
        <dbReference type="HAMAP-Rule" id="MF_01114"/>
    </source>
</evidence>
<dbReference type="EMBL" id="MHBZ01000001">
    <property type="protein sequence ID" value="OGY12356.1"/>
    <property type="molecule type" value="Genomic_DNA"/>
</dbReference>
<dbReference type="STRING" id="1797516.A3D26_01885"/>
<comment type="caution">
    <text evidence="8">The sequence shown here is derived from an EMBL/GenBank/DDBJ whole genome shotgun (WGS) entry which is preliminary data.</text>
</comment>
<dbReference type="InterPro" id="IPR053924">
    <property type="entry name" value="RecX_HTH_2nd"/>
</dbReference>
<reference evidence="8 9" key="1">
    <citation type="journal article" date="2016" name="Nat. Commun.">
        <title>Thousands of microbial genomes shed light on interconnected biogeochemical processes in an aquifer system.</title>
        <authorList>
            <person name="Anantharaman K."/>
            <person name="Brown C.T."/>
            <person name="Hug L.A."/>
            <person name="Sharon I."/>
            <person name="Castelle C.J."/>
            <person name="Probst A.J."/>
            <person name="Thomas B.C."/>
            <person name="Singh A."/>
            <person name="Wilkins M.J."/>
            <person name="Karaoz U."/>
            <person name="Brodie E.L."/>
            <person name="Williams K.H."/>
            <person name="Hubbard S.S."/>
            <person name="Banfield J.F."/>
        </authorList>
    </citation>
    <scope>NUCLEOTIDE SEQUENCE [LARGE SCALE GENOMIC DNA]</scope>
</reference>
<comment type="subcellular location">
    <subcellularLocation>
        <location evidence="1 5">Cytoplasm</location>
    </subcellularLocation>
</comment>
<evidence type="ECO:0000256" key="4">
    <source>
        <dbReference type="ARBA" id="ARBA00022490"/>
    </source>
</evidence>
<feature type="domain" description="RecX second three-helical" evidence="6">
    <location>
        <begin position="107"/>
        <end position="148"/>
    </location>
</feature>
<dbReference type="PANTHER" id="PTHR33602:SF1">
    <property type="entry name" value="REGULATORY PROTEIN RECX FAMILY PROTEIN"/>
    <property type="match status" value="1"/>
</dbReference>
<protein>
    <recommendedName>
        <fullName evidence="3 5">Regulatory protein RecX</fullName>
    </recommendedName>
</protein>
<dbReference type="Pfam" id="PF02631">
    <property type="entry name" value="RecX_HTH2"/>
    <property type="match status" value="1"/>
</dbReference>
<dbReference type="Gene3D" id="1.10.10.10">
    <property type="entry name" value="Winged helix-like DNA-binding domain superfamily/Winged helix DNA-binding domain"/>
    <property type="match status" value="3"/>
</dbReference>
<dbReference type="GO" id="GO:0005737">
    <property type="term" value="C:cytoplasm"/>
    <property type="evidence" value="ECO:0007669"/>
    <property type="project" value="UniProtKB-SubCell"/>
</dbReference>